<dbReference type="AlphaFoldDB" id="A0A2H5XG22"/>
<protein>
    <submittedName>
        <fullName evidence="1">Uncharacterized protein</fullName>
    </submittedName>
</protein>
<evidence type="ECO:0000313" key="1">
    <source>
        <dbReference type="EMBL" id="GBD00126.1"/>
    </source>
</evidence>
<name>A0A2H5XG22_9BACT</name>
<dbReference type="Proteomes" id="UP000236173">
    <property type="component" value="Unassembled WGS sequence"/>
</dbReference>
<evidence type="ECO:0000313" key="2">
    <source>
        <dbReference type="Proteomes" id="UP000236173"/>
    </source>
</evidence>
<reference evidence="2" key="1">
    <citation type="submission" date="2017-09" db="EMBL/GenBank/DDBJ databases">
        <title>Metaegenomics of thermophilic ammonia-oxidizing enrichment culture.</title>
        <authorList>
            <person name="Kato S."/>
            <person name="Suzuki K."/>
        </authorList>
    </citation>
    <scope>NUCLEOTIDE SEQUENCE [LARGE SCALE GENOMIC DNA]</scope>
</reference>
<sequence>MCTRRLHRWIWGVTAGAVLIASAAVLQAQLGSILKGGAIVLLVRQFGKQINDGINTALQNRKWENRQATKVVPIVSIGSGAYAGAAQVIGDESEVQRVEAVAQLELDLPGRARARVLIPVDKVGFNPSELQRVYGVGVSAVIDLRL</sequence>
<proteinExistence type="predicted"/>
<comment type="caution">
    <text evidence="1">The sequence shown here is derived from an EMBL/GenBank/DDBJ whole genome shotgun (WGS) entry which is preliminary data.</text>
</comment>
<dbReference type="EMBL" id="BEHT01000053">
    <property type="protein sequence ID" value="GBD00126.1"/>
    <property type="molecule type" value="Genomic_DNA"/>
</dbReference>
<accession>A0A2H5XG22</accession>
<organism evidence="1 2">
    <name type="scientific">Candidatus Fervidibacter japonicus</name>
    <dbReference type="NCBI Taxonomy" id="2035412"/>
    <lineage>
        <taxon>Bacteria</taxon>
        <taxon>Candidatus Fervidibacterota</taxon>
        <taxon>Candidatus Fervidibacter</taxon>
    </lineage>
</organism>
<gene>
    <name evidence="1" type="ORF">HRbin17_02663</name>
</gene>